<reference evidence="3" key="1">
    <citation type="journal article" date="2018" name="Comp. Biochem. Physiol. Part D Genomics Proteomics">
        <title>Analysis of the grapevine moth Lobesia botrana antennal transcriptome and expression of odorant-binding and chemosensory proteins.</title>
        <authorList>
            <person name="Rojas V."/>
            <person name="Jimenez H."/>
            <person name="Palma-Millanao R."/>
            <person name="Gonzalez-Gonzalez A."/>
            <person name="Machuca J."/>
            <person name="Godoy R."/>
            <person name="Ceballos R."/>
            <person name="Mutis A."/>
            <person name="Venthur H."/>
        </authorList>
    </citation>
    <scope>NUCLEOTIDE SEQUENCE</scope>
</reference>
<dbReference type="InterPro" id="IPR015683">
    <property type="entry name" value="Ionotropic_Glu_rcpt"/>
</dbReference>
<dbReference type="AlphaFoldDB" id="A0A345BF41"/>
<feature type="transmembrane region" description="Helical" evidence="2">
    <location>
        <begin position="90"/>
        <end position="112"/>
    </location>
</feature>
<keyword evidence="2" id="KW-0812">Transmembrane</keyword>
<name>A0A345BF41_9NEOP</name>
<keyword evidence="2" id="KW-1133">Transmembrane helix</keyword>
<sequence length="191" mass="21791">MESATLEYKLKRDCHLRKVGGELDSKDYGIAMPANSPYRSIINTAILKLKENNKLNEIRDLWWNTKFGATPCPEEKDENDVEGDLEVENLLGAFLVLIGGLFICLFITAAEFMNEVRNIVVREQVSHKEVFIKELKASLNFFQLQKPVIRNPSRAPSVNSRSSSQKSHKSNRSNIQGQFVNNFLEFEKGQQ</sequence>
<feature type="region of interest" description="Disordered" evidence="1">
    <location>
        <begin position="152"/>
        <end position="172"/>
    </location>
</feature>
<organism evidence="3">
    <name type="scientific">Lobesia botrana</name>
    <dbReference type="NCBI Taxonomy" id="209534"/>
    <lineage>
        <taxon>Eukaryota</taxon>
        <taxon>Metazoa</taxon>
        <taxon>Ecdysozoa</taxon>
        <taxon>Arthropoda</taxon>
        <taxon>Hexapoda</taxon>
        <taxon>Insecta</taxon>
        <taxon>Pterygota</taxon>
        <taxon>Neoptera</taxon>
        <taxon>Endopterygota</taxon>
        <taxon>Lepidoptera</taxon>
        <taxon>Glossata</taxon>
        <taxon>Ditrysia</taxon>
        <taxon>Tortricoidea</taxon>
        <taxon>Tortricidae</taxon>
        <taxon>Olethreutinae</taxon>
        <taxon>Olethreutini</taxon>
        <taxon>Lobesia</taxon>
    </lineage>
</organism>
<evidence type="ECO:0000256" key="2">
    <source>
        <dbReference type="SAM" id="Phobius"/>
    </source>
</evidence>
<feature type="compositionally biased region" description="Low complexity" evidence="1">
    <location>
        <begin position="152"/>
        <end position="165"/>
    </location>
</feature>
<keyword evidence="3" id="KW-0675">Receptor</keyword>
<dbReference type="SUPFAM" id="SSF53850">
    <property type="entry name" value="Periplasmic binding protein-like II"/>
    <property type="match status" value="1"/>
</dbReference>
<keyword evidence="2" id="KW-0472">Membrane</keyword>
<evidence type="ECO:0000313" key="3">
    <source>
        <dbReference type="EMBL" id="AXF48865.1"/>
    </source>
</evidence>
<dbReference type="EMBL" id="MG820694">
    <property type="protein sequence ID" value="AXF48865.1"/>
    <property type="molecule type" value="mRNA"/>
</dbReference>
<dbReference type="Gene3D" id="3.40.190.10">
    <property type="entry name" value="Periplasmic binding protein-like II"/>
    <property type="match status" value="2"/>
</dbReference>
<proteinExistence type="evidence at transcript level"/>
<accession>A0A345BF41</accession>
<dbReference type="PANTHER" id="PTHR18966">
    <property type="entry name" value="IONOTROPIC GLUTAMATE RECEPTOR"/>
    <property type="match status" value="1"/>
</dbReference>
<protein>
    <submittedName>
        <fullName evidence="3">Ionotropic receptor IR34</fullName>
    </submittedName>
</protein>
<evidence type="ECO:0000256" key="1">
    <source>
        <dbReference type="SAM" id="MobiDB-lite"/>
    </source>
</evidence>